<feature type="compositionally biased region" description="Basic residues" evidence="1">
    <location>
        <begin position="159"/>
        <end position="171"/>
    </location>
</feature>
<evidence type="ECO:0000313" key="2">
    <source>
        <dbReference type="EMBL" id="KAF6222626.1"/>
    </source>
</evidence>
<comment type="caution">
    <text evidence="2">The sequence shown here is derived from an EMBL/GenBank/DDBJ whole genome shotgun (WGS) entry which is preliminary data.</text>
</comment>
<dbReference type="RefSeq" id="XP_037151972.1">
    <property type="nucleotide sequence ID" value="XM_037291610.1"/>
</dbReference>
<feature type="compositionally biased region" description="Basic residues" evidence="1">
    <location>
        <begin position="13"/>
        <end position="27"/>
    </location>
</feature>
<reference evidence="2 3" key="1">
    <citation type="journal article" date="2020" name="Genomics">
        <title>Complete, high-quality genomes from long-read metagenomic sequencing of two wolf lichen thalli reveals enigmatic genome architecture.</title>
        <authorList>
            <person name="McKenzie S.K."/>
            <person name="Walston R.F."/>
            <person name="Allen J.L."/>
        </authorList>
    </citation>
    <scope>NUCLEOTIDE SEQUENCE [LARGE SCALE GENOMIC DNA]</scope>
    <source>
        <strain evidence="2">WasteWater1</strain>
    </source>
</reference>
<dbReference type="AlphaFoldDB" id="A0A8H6CG57"/>
<organism evidence="2 3">
    <name type="scientific">Letharia lupina</name>
    <dbReference type="NCBI Taxonomy" id="560253"/>
    <lineage>
        <taxon>Eukaryota</taxon>
        <taxon>Fungi</taxon>
        <taxon>Dikarya</taxon>
        <taxon>Ascomycota</taxon>
        <taxon>Pezizomycotina</taxon>
        <taxon>Lecanoromycetes</taxon>
        <taxon>OSLEUM clade</taxon>
        <taxon>Lecanoromycetidae</taxon>
        <taxon>Lecanorales</taxon>
        <taxon>Lecanorineae</taxon>
        <taxon>Parmeliaceae</taxon>
        <taxon>Letharia</taxon>
    </lineage>
</organism>
<dbReference type="GeneID" id="59329091"/>
<keyword evidence="3" id="KW-1185">Reference proteome</keyword>
<sequence>MPLYRIKGKITKGSRLAKRERSAKHKHDQVANRGEHHRKMYNSKGNRPADFARSLGTHLRDRRLQLHNYNMRQNRRWLTAKIHTEDDDDIPEHARWPLLQHWTKTEHHQQNPKISDGLALTDDVKSALALLTDERAVAAAQQGNPERVADWWVQPEIKSKRKDSKKKKKGKNAKEQGATAGQGVSVEGFQDDFGALALGKDGDIEEKMKREEGGVSLEEEFEGFESPVMMSPAGSVIGEGQEEEED</sequence>
<feature type="region of interest" description="Disordered" evidence="1">
    <location>
        <begin position="140"/>
        <end position="246"/>
    </location>
</feature>
<dbReference type="Proteomes" id="UP000593566">
    <property type="component" value="Unassembled WGS sequence"/>
</dbReference>
<protein>
    <submittedName>
        <fullName evidence="2">Uncharacterized protein</fullName>
    </submittedName>
</protein>
<accession>A0A8H6CG57</accession>
<proteinExistence type="predicted"/>
<feature type="compositionally biased region" description="Basic and acidic residues" evidence="1">
    <location>
        <begin position="200"/>
        <end position="213"/>
    </location>
</feature>
<evidence type="ECO:0000313" key="3">
    <source>
        <dbReference type="Proteomes" id="UP000593566"/>
    </source>
</evidence>
<evidence type="ECO:0000256" key="1">
    <source>
        <dbReference type="SAM" id="MobiDB-lite"/>
    </source>
</evidence>
<dbReference type="EMBL" id="JACCJB010000011">
    <property type="protein sequence ID" value="KAF6222626.1"/>
    <property type="molecule type" value="Genomic_DNA"/>
</dbReference>
<gene>
    <name evidence="2" type="ORF">HO133_000673</name>
</gene>
<feature type="region of interest" description="Disordered" evidence="1">
    <location>
        <begin position="13"/>
        <end position="48"/>
    </location>
</feature>
<name>A0A8H6CG57_9LECA</name>